<proteinExistence type="predicted"/>
<comment type="caution">
    <text evidence="1">The sequence shown here is derived from an EMBL/GenBank/DDBJ whole genome shotgun (WGS) entry which is preliminary data.</text>
</comment>
<dbReference type="Proteomes" id="UP001058974">
    <property type="component" value="Chromosome 3"/>
</dbReference>
<organism evidence="1 2">
    <name type="scientific">Pisum sativum</name>
    <name type="common">Garden pea</name>
    <name type="synonym">Lathyrus oleraceus</name>
    <dbReference type="NCBI Taxonomy" id="3888"/>
    <lineage>
        <taxon>Eukaryota</taxon>
        <taxon>Viridiplantae</taxon>
        <taxon>Streptophyta</taxon>
        <taxon>Embryophyta</taxon>
        <taxon>Tracheophyta</taxon>
        <taxon>Spermatophyta</taxon>
        <taxon>Magnoliopsida</taxon>
        <taxon>eudicotyledons</taxon>
        <taxon>Gunneridae</taxon>
        <taxon>Pentapetalae</taxon>
        <taxon>rosids</taxon>
        <taxon>fabids</taxon>
        <taxon>Fabales</taxon>
        <taxon>Fabaceae</taxon>
        <taxon>Papilionoideae</taxon>
        <taxon>50 kb inversion clade</taxon>
        <taxon>NPAAA clade</taxon>
        <taxon>Hologalegina</taxon>
        <taxon>IRL clade</taxon>
        <taxon>Fabeae</taxon>
        <taxon>Lathyrus</taxon>
    </lineage>
</organism>
<sequence length="97" mass="11020">MFTTELVLMLELNGTLEVSKFGSSTFQKKKAVRRLLQQMANHHHHRRQQLSQTPALSVDHHHNVLVEGSGYSKLAILNKSSALNTINTYMASRLHKL</sequence>
<dbReference type="AlphaFoldDB" id="A0A9D4XR31"/>
<reference evidence="1 2" key="1">
    <citation type="journal article" date="2022" name="Nat. Genet.">
        <title>Improved pea reference genome and pan-genome highlight genomic features and evolutionary characteristics.</title>
        <authorList>
            <person name="Yang T."/>
            <person name="Liu R."/>
            <person name="Luo Y."/>
            <person name="Hu S."/>
            <person name="Wang D."/>
            <person name="Wang C."/>
            <person name="Pandey M.K."/>
            <person name="Ge S."/>
            <person name="Xu Q."/>
            <person name="Li N."/>
            <person name="Li G."/>
            <person name="Huang Y."/>
            <person name="Saxena R.K."/>
            <person name="Ji Y."/>
            <person name="Li M."/>
            <person name="Yan X."/>
            <person name="He Y."/>
            <person name="Liu Y."/>
            <person name="Wang X."/>
            <person name="Xiang C."/>
            <person name="Varshney R.K."/>
            <person name="Ding H."/>
            <person name="Gao S."/>
            <person name="Zong X."/>
        </authorList>
    </citation>
    <scope>NUCLEOTIDE SEQUENCE [LARGE SCALE GENOMIC DNA]</scope>
    <source>
        <strain evidence="1 2">cv. Zhongwan 6</strain>
    </source>
</reference>
<dbReference type="EMBL" id="JAMSHJ010000003">
    <property type="protein sequence ID" value="KAI5424564.1"/>
    <property type="molecule type" value="Genomic_DNA"/>
</dbReference>
<protein>
    <submittedName>
        <fullName evidence="1">Uncharacterized protein</fullName>
    </submittedName>
</protein>
<name>A0A9D4XR31_PEA</name>
<evidence type="ECO:0000313" key="1">
    <source>
        <dbReference type="EMBL" id="KAI5424564.1"/>
    </source>
</evidence>
<gene>
    <name evidence="1" type="ORF">KIW84_030662</name>
</gene>
<dbReference type="Gramene" id="Psat03G0066200-T1">
    <property type="protein sequence ID" value="KAI5424564.1"/>
    <property type="gene ID" value="KIW84_030662"/>
</dbReference>
<keyword evidence="2" id="KW-1185">Reference proteome</keyword>
<evidence type="ECO:0000313" key="2">
    <source>
        <dbReference type="Proteomes" id="UP001058974"/>
    </source>
</evidence>
<accession>A0A9D4XR31</accession>